<feature type="signal peptide" evidence="10">
    <location>
        <begin position="1"/>
        <end position="19"/>
    </location>
</feature>
<proteinExistence type="inferred from homology"/>
<dbReference type="Proteomes" id="UP000078559">
    <property type="component" value="Chromosome 6"/>
</dbReference>
<sequence length="402" mass="42983">MRLTPTLLGASSLGPLAAAWQLPQNALQPGSLGLGGSHDGRDQRPFSWAPTRDDDVDIVTGSQFRGLKTFANLPYVNCFADEKEEEEEAQDQRYDIAILGAPFDTATSGRPGARYGPQGIRTGSQRMYPGSYSIYTGANTLGSWARVVDAGDVGLTWFDNTVALKQLDKAHRVVSGRPAANASVSRTPRILTLGGDHTTTLSALRSTSERWGDVSVIHFDSHIDTWDPTVLGGGLSDYAGLNHGTFLHVAHEEGLIRNTSIHAGIRAPLMRRKGDLRNDMRCGFDLITARAIDKIGTDGIMSKIKERVGDSNVYISVDIDVLDPAHAPATGTAEPGGWTSRELLTVLDGLSGLKVVGADVVEVAPIYDNPGETTLLAAAEVGLSLLTLMVDNPVQSKADKEV</sequence>
<dbReference type="GO" id="GO:0046872">
    <property type="term" value="F:metal ion binding"/>
    <property type="evidence" value="ECO:0007669"/>
    <property type="project" value="UniProtKB-KW"/>
</dbReference>
<reference evidence="11" key="1">
    <citation type="submission" date="2014-12" db="EMBL/GenBank/DDBJ databases">
        <title>Genome Sequence of Valsa Canker Pathogens Uncovers a Specific Adaption of Colonization on Woody Bark.</title>
        <authorList>
            <person name="Yin Z."/>
            <person name="Liu H."/>
            <person name="Gao X."/>
            <person name="Li Z."/>
            <person name="Song N."/>
            <person name="Ke X."/>
            <person name="Dai Q."/>
            <person name="Wu Y."/>
            <person name="Sun Y."/>
            <person name="Xu J.-R."/>
            <person name="Kang Z.K."/>
            <person name="Wang L."/>
            <person name="Huang L."/>
        </authorList>
    </citation>
    <scope>NUCLEOTIDE SEQUENCE [LARGE SCALE GENOMIC DNA]</scope>
    <source>
        <strain evidence="11">03-8</strain>
    </source>
</reference>
<protein>
    <recommendedName>
        <fullName evidence="13">Agmatinase 1</fullName>
    </recommendedName>
</protein>
<dbReference type="PRINTS" id="PR00116">
    <property type="entry name" value="ARGINASE"/>
</dbReference>
<dbReference type="OrthoDB" id="288726at2759"/>
<dbReference type="CDD" id="cd11592">
    <property type="entry name" value="Agmatinase_PAH"/>
    <property type="match status" value="1"/>
</dbReference>
<dbReference type="SMR" id="A0A194W194"/>
<dbReference type="PROSITE" id="PS51409">
    <property type="entry name" value="ARGINASE_2"/>
    <property type="match status" value="1"/>
</dbReference>
<evidence type="ECO:0000256" key="5">
    <source>
        <dbReference type="ARBA" id="ARBA00023115"/>
    </source>
</evidence>
<dbReference type="InterPro" id="IPR006035">
    <property type="entry name" value="Ureohydrolase"/>
</dbReference>
<evidence type="ECO:0000313" key="12">
    <source>
        <dbReference type="Proteomes" id="UP000078559"/>
    </source>
</evidence>
<comment type="similarity">
    <text evidence="7 8">Belongs to the arginase family.</text>
</comment>
<dbReference type="PANTHER" id="PTHR11358">
    <property type="entry name" value="ARGINASE/AGMATINASE"/>
    <property type="match status" value="1"/>
</dbReference>
<evidence type="ECO:0000256" key="7">
    <source>
        <dbReference type="PROSITE-ProRule" id="PRU00742"/>
    </source>
</evidence>
<evidence type="ECO:0000256" key="1">
    <source>
        <dbReference type="ARBA" id="ARBA00001936"/>
    </source>
</evidence>
<evidence type="ECO:0000256" key="8">
    <source>
        <dbReference type="RuleBase" id="RU003684"/>
    </source>
</evidence>
<evidence type="ECO:0000256" key="3">
    <source>
        <dbReference type="ARBA" id="ARBA00022801"/>
    </source>
</evidence>
<keyword evidence="5" id="KW-0620">Polyamine biosynthesis</keyword>
<dbReference type="Gene3D" id="3.40.800.10">
    <property type="entry name" value="Ureohydrolase domain"/>
    <property type="match status" value="1"/>
</dbReference>
<evidence type="ECO:0000256" key="10">
    <source>
        <dbReference type="SAM" id="SignalP"/>
    </source>
</evidence>
<keyword evidence="10" id="KW-0732">Signal</keyword>
<keyword evidence="3 8" id="KW-0378">Hydrolase</keyword>
<dbReference type="PANTHER" id="PTHR11358:SF28">
    <property type="entry name" value="HYPOTHETICAL ARGINASE FAMILY PROTEIN (EUROFUNG)"/>
    <property type="match status" value="1"/>
</dbReference>
<comment type="cofactor">
    <cofactor evidence="1">
        <name>Mn(2+)</name>
        <dbReference type="ChEBI" id="CHEBI:29035"/>
    </cofactor>
</comment>
<dbReference type="GO" id="GO:0033389">
    <property type="term" value="P:putrescine biosynthetic process from arginine, via agmatine"/>
    <property type="evidence" value="ECO:0007669"/>
    <property type="project" value="TreeGrafter"/>
</dbReference>
<evidence type="ECO:0000313" key="11">
    <source>
        <dbReference type="EMBL" id="KUI70296.1"/>
    </source>
</evidence>
<keyword evidence="2" id="KW-0479">Metal-binding</keyword>
<keyword evidence="4" id="KW-0745">Spermidine biosynthesis</keyword>
<dbReference type="GO" id="GO:0008295">
    <property type="term" value="P:spermidine biosynthetic process"/>
    <property type="evidence" value="ECO:0007669"/>
    <property type="project" value="UniProtKB-KW"/>
</dbReference>
<keyword evidence="6" id="KW-0464">Manganese</keyword>
<dbReference type="GO" id="GO:0008783">
    <property type="term" value="F:agmatinase activity"/>
    <property type="evidence" value="ECO:0007669"/>
    <property type="project" value="TreeGrafter"/>
</dbReference>
<name>A0A194W194_CYTMA</name>
<organism evidence="11 12">
    <name type="scientific">Cytospora mali</name>
    <name type="common">Apple Valsa canker fungus</name>
    <name type="synonym">Valsa mali</name>
    <dbReference type="NCBI Taxonomy" id="578113"/>
    <lineage>
        <taxon>Eukaryota</taxon>
        <taxon>Fungi</taxon>
        <taxon>Dikarya</taxon>
        <taxon>Ascomycota</taxon>
        <taxon>Pezizomycotina</taxon>
        <taxon>Sordariomycetes</taxon>
        <taxon>Sordariomycetidae</taxon>
        <taxon>Diaporthales</taxon>
        <taxon>Cytosporaceae</taxon>
        <taxon>Cytospora</taxon>
    </lineage>
</organism>
<feature type="region of interest" description="Disordered" evidence="9">
    <location>
        <begin position="30"/>
        <end position="52"/>
    </location>
</feature>
<dbReference type="FunFam" id="3.40.800.10:FF:000001">
    <property type="entry name" value="Agmatinase"/>
    <property type="match status" value="1"/>
</dbReference>
<dbReference type="PROSITE" id="PS01053">
    <property type="entry name" value="ARGINASE_1"/>
    <property type="match status" value="1"/>
</dbReference>
<evidence type="ECO:0000256" key="9">
    <source>
        <dbReference type="SAM" id="MobiDB-lite"/>
    </source>
</evidence>
<evidence type="ECO:0008006" key="13">
    <source>
        <dbReference type="Google" id="ProtNLM"/>
    </source>
</evidence>
<evidence type="ECO:0000256" key="2">
    <source>
        <dbReference type="ARBA" id="ARBA00022723"/>
    </source>
</evidence>
<dbReference type="InterPro" id="IPR020855">
    <property type="entry name" value="Ureohydrolase_Mn_BS"/>
</dbReference>
<accession>A0A194W194</accession>
<dbReference type="SUPFAM" id="SSF52768">
    <property type="entry name" value="Arginase/deacetylase"/>
    <property type="match status" value="1"/>
</dbReference>
<feature type="chain" id="PRO_5008267056" description="Agmatinase 1" evidence="10">
    <location>
        <begin position="20"/>
        <end position="402"/>
    </location>
</feature>
<dbReference type="AlphaFoldDB" id="A0A194W194"/>
<dbReference type="Pfam" id="PF00491">
    <property type="entry name" value="Arginase"/>
    <property type="match status" value="1"/>
</dbReference>
<keyword evidence="12" id="KW-1185">Reference proteome</keyword>
<dbReference type="EMBL" id="CM003103">
    <property type="protein sequence ID" value="KUI70296.1"/>
    <property type="molecule type" value="Genomic_DNA"/>
</dbReference>
<gene>
    <name evidence="11" type="ORF">VM1G_06067</name>
</gene>
<dbReference type="InterPro" id="IPR023696">
    <property type="entry name" value="Ureohydrolase_dom_sf"/>
</dbReference>
<evidence type="ECO:0000256" key="6">
    <source>
        <dbReference type="ARBA" id="ARBA00023211"/>
    </source>
</evidence>
<evidence type="ECO:0000256" key="4">
    <source>
        <dbReference type="ARBA" id="ARBA00023066"/>
    </source>
</evidence>